<reference evidence="1" key="1">
    <citation type="submission" date="2020-03" db="EMBL/GenBank/DDBJ databases">
        <title>The deep terrestrial virosphere.</title>
        <authorList>
            <person name="Holmfeldt K."/>
            <person name="Nilsson E."/>
            <person name="Simone D."/>
            <person name="Lopez-Fernandez M."/>
            <person name="Wu X."/>
            <person name="de Brujin I."/>
            <person name="Lundin D."/>
            <person name="Andersson A."/>
            <person name="Bertilsson S."/>
            <person name="Dopson M."/>
        </authorList>
    </citation>
    <scope>NUCLEOTIDE SEQUENCE</scope>
    <source>
        <strain evidence="2">MM415A00613</strain>
        <strain evidence="1">MM415B00887</strain>
    </source>
</reference>
<dbReference type="AlphaFoldDB" id="A0A6M3IX33"/>
<organism evidence="1">
    <name type="scientific">viral metagenome</name>
    <dbReference type="NCBI Taxonomy" id="1070528"/>
    <lineage>
        <taxon>unclassified sequences</taxon>
        <taxon>metagenomes</taxon>
        <taxon>organismal metagenomes</taxon>
    </lineage>
</organism>
<gene>
    <name evidence="2" type="ORF">MM415A00613_0007</name>
    <name evidence="1" type="ORF">MM415B00887_0027</name>
</gene>
<evidence type="ECO:0000313" key="2">
    <source>
        <dbReference type="EMBL" id="QJA80960.1"/>
    </source>
</evidence>
<dbReference type="EMBL" id="MT141454">
    <property type="protein sequence ID" value="QJA61838.1"/>
    <property type="molecule type" value="Genomic_DNA"/>
</dbReference>
<evidence type="ECO:0000313" key="1">
    <source>
        <dbReference type="EMBL" id="QJA61838.1"/>
    </source>
</evidence>
<protein>
    <submittedName>
        <fullName evidence="1">Uncharacterized protein</fullName>
    </submittedName>
</protein>
<sequence>MSRTSRHWPLIGLNLGQYIGKLLMEIDNEHEAKFLKYKPRKEESYQRRLIDALEAHGGKVTWPDLRVLCECPPEQYPNMVHALLDLWKHGHVSRDGTRRKYRYWITRRA</sequence>
<proteinExistence type="predicted"/>
<accession>A0A6M3IX33</accession>
<name>A0A6M3IX33_9ZZZZ</name>
<dbReference type="EMBL" id="MT142443">
    <property type="protein sequence ID" value="QJA80960.1"/>
    <property type="molecule type" value="Genomic_DNA"/>
</dbReference>